<proteinExistence type="predicted"/>
<dbReference type="InterPro" id="IPR040979">
    <property type="entry name" value="Vid27_N"/>
</dbReference>
<name>A0A8H5EV22_9AGAR</name>
<feature type="domain" description="Vid27 N-terminal" evidence="3">
    <location>
        <begin position="58"/>
        <end position="125"/>
    </location>
</feature>
<accession>A0A8H5EV22</accession>
<dbReference type="InterPro" id="IPR040768">
    <property type="entry name" value="Vid27_PH"/>
</dbReference>
<dbReference type="Pfam" id="PF17748">
    <property type="entry name" value="VID27_N"/>
    <property type="match status" value="2"/>
</dbReference>
<feature type="region of interest" description="Disordered" evidence="1">
    <location>
        <begin position="239"/>
        <end position="275"/>
    </location>
</feature>
<dbReference type="Pfam" id="PF17747">
    <property type="entry name" value="VID27_PH"/>
    <property type="match status" value="1"/>
</dbReference>
<feature type="domain" description="Vid27 PH-like" evidence="2">
    <location>
        <begin position="131"/>
        <end position="213"/>
    </location>
</feature>
<organism evidence="4 5">
    <name type="scientific">Ephemerocybe angulata</name>
    <dbReference type="NCBI Taxonomy" id="980116"/>
    <lineage>
        <taxon>Eukaryota</taxon>
        <taxon>Fungi</taxon>
        <taxon>Dikarya</taxon>
        <taxon>Basidiomycota</taxon>
        <taxon>Agaricomycotina</taxon>
        <taxon>Agaricomycetes</taxon>
        <taxon>Agaricomycetidae</taxon>
        <taxon>Agaricales</taxon>
        <taxon>Agaricineae</taxon>
        <taxon>Psathyrellaceae</taxon>
        <taxon>Ephemerocybe</taxon>
    </lineage>
</organism>
<evidence type="ECO:0000313" key="4">
    <source>
        <dbReference type="EMBL" id="KAF5313347.1"/>
    </source>
</evidence>
<protein>
    <submittedName>
        <fullName evidence="4">Uncharacterized protein</fullName>
    </submittedName>
</protein>
<dbReference type="OrthoDB" id="3088263at2759"/>
<evidence type="ECO:0000259" key="2">
    <source>
        <dbReference type="Pfam" id="PF17747"/>
    </source>
</evidence>
<gene>
    <name evidence="4" type="ORF">D9611_008604</name>
</gene>
<evidence type="ECO:0000259" key="3">
    <source>
        <dbReference type="Pfam" id="PF17748"/>
    </source>
</evidence>
<evidence type="ECO:0000313" key="5">
    <source>
        <dbReference type="Proteomes" id="UP000541558"/>
    </source>
</evidence>
<dbReference type="PANTHER" id="PTHR31913">
    <property type="entry name" value="VACUOLAR IMPORT AND DEGRADATION PROTEIN 27"/>
    <property type="match status" value="1"/>
</dbReference>
<dbReference type="EMBL" id="JAACJK010000224">
    <property type="protein sequence ID" value="KAF5313347.1"/>
    <property type="molecule type" value="Genomic_DNA"/>
</dbReference>
<keyword evidence="5" id="KW-1185">Reference proteome</keyword>
<reference evidence="4 5" key="1">
    <citation type="journal article" date="2020" name="ISME J.">
        <title>Uncovering the hidden diversity of litter-decomposition mechanisms in mushroom-forming fungi.</title>
        <authorList>
            <person name="Floudas D."/>
            <person name="Bentzer J."/>
            <person name="Ahren D."/>
            <person name="Johansson T."/>
            <person name="Persson P."/>
            <person name="Tunlid A."/>
        </authorList>
    </citation>
    <scope>NUCLEOTIDE SEQUENCE [LARGE SCALE GENOMIC DNA]</scope>
    <source>
        <strain evidence="4 5">CBS 175.51</strain>
    </source>
</reference>
<dbReference type="AlphaFoldDB" id="A0A8H5EV22"/>
<feature type="domain" description="Vid27 N-terminal" evidence="3">
    <location>
        <begin position="235"/>
        <end position="325"/>
    </location>
</feature>
<dbReference type="PANTHER" id="PTHR31913:SF0">
    <property type="entry name" value="VACUOLAR IMPORT AND DEGRADATION PROTEIN 27"/>
    <property type="match status" value="1"/>
</dbReference>
<sequence>MVQLLTRVSSTATSTFTKTAELGNKHRSGVDNSLIAEDPNAAEVVKISSVAHLLQLTLLSYNEAMATIRRIPQMDHNFQLVITRVYEDEDQGLFAEDDETDEERVFLVGEELDFRPGVTDGEPTFDHSGIVTAQIVRGGSGYDYYLSAATSDDHLLLHKIASELNQRCSKKIRTLTWNHTGDNGVGHSWLFRFENDEDYQAFISTFMSCLWETTNQTSWAKIKADEQDYVMRSANDEDVEMKDVEDSDEDEDAVQSALDPDEEPSDDEEEDERDLQGDVDELFEFVCPDTNAPTRAFFETCMYRAMFERKYKRSADMASEAALDESVYKPPPPKAARPQISSRKASPSTSKISSAPVPSPQEPQAEPEPIAEETAMSVEPSAPRESLGLTPTPLPNAETIHSVEAGLYHWNADAHG</sequence>
<dbReference type="InterPro" id="IPR040458">
    <property type="entry name" value="Vid27"/>
</dbReference>
<comment type="caution">
    <text evidence="4">The sequence shown here is derived from an EMBL/GenBank/DDBJ whole genome shotgun (WGS) entry which is preliminary data.</text>
</comment>
<dbReference type="GO" id="GO:0005634">
    <property type="term" value="C:nucleus"/>
    <property type="evidence" value="ECO:0007669"/>
    <property type="project" value="TreeGrafter"/>
</dbReference>
<feature type="region of interest" description="Disordered" evidence="1">
    <location>
        <begin position="322"/>
        <end position="400"/>
    </location>
</feature>
<dbReference type="Proteomes" id="UP000541558">
    <property type="component" value="Unassembled WGS sequence"/>
</dbReference>
<evidence type="ECO:0000256" key="1">
    <source>
        <dbReference type="SAM" id="MobiDB-lite"/>
    </source>
</evidence>
<dbReference type="GO" id="GO:0005737">
    <property type="term" value="C:cytoplasm"/>
    <property type="evidence" value="ECO:0007669"/>
    <property type="project" value="TreeGrafter"/>
</dbReference>
<feature type="compositionally biased region" description="Polar residues" evidence="1">
    <location>
        <begin position="339"/>
        <end position="352"/>
    </location>
</feature>